<dbReference type="InterPro" id="IPR005858">
    <property type="entry name" value="CysM"/>
</dbReference>
<evidence type="ECO:0000256" key="6">
    <source>
        <dbReference type="ARBA" id="ARBA00022679"/>
    </source>
</evidence>
<feature type="domain" description="Tryptophan synthase beta chain-like PALP" evidence="11">
    <location>
        <begin position="10"/>
        <end position="282"/>
    </location>
</feature>
<reference evidence="12 13" key="1">
    <citation type="submission" date="2023-12" db="EMBL/GenBank/DDBJ databases">
        <title>Denitrificimonas halotolerans sp. nov.,a novel species isolated from landfill leachate.</title>
        <authorList>
            <person name="Wang S."/>
        </authorList>
    </citation>
    <scope>NUCLEOTIDE SEQUENCE [LARGE SCALE GENOMIC DNA]</scope>
    <source>
        <strain evidence="12 13">JX-1</strain>
    </source>
</reference>
<dbReference type="CDD" id="cd01561">
    <property type="entry name" value="CBS_like"/>
    <property type="match status" value="1"/>
</dbReference>
<dbReference type="NCBIfam" id="TIGR01136">
    <property type="entry name" value="cysKM"/>
    <property type="match status" value="1"/>
</dbReference>
<evidence type="ECO:0000256" key="4">
    <source>
        <dbReference type="ARBA" id="ARBA00012681"/>
    </source>
</evidence>
<dbReference type="InterPro" id="IPR001216">
    <property type="entry name" value="P-phosphate_BS"/>
</dbReference>
<dbReference type="InterPro" id="IPR005856">
    <property type="entry name" value="Cys_synth"/>
</dbReference>
<dbReference type="InterPro" id="IPR001926">
    <property type="entry name" value="TrpB-like_PALP"/>
</dbReference>
<comment type="pathway">
    <text evidence="2">Amino-acid biosynthesis; L-cysteine biosynthesis; L-cysteine from L-serine: step 2/2.</text>
</comment>
<comment type="similarity">
    <text evidence="3 10">Belongs to the cysteine synthase/cystathionine beta-synthase family.</text>
</comment>
<dbReference type="PANTHER" id="PTHR10314">
    <property type="entry name" value="CYSTATHIONINE BETA-SYNTHASE"/>
    <property type="match status" value="1"/>
</dbReference>
<accession>A0ABU5GNN5</accession>
<dbReference type="SUPFAM" id="SSF53686">
    <property type="entry name" value="Tryptophan synthase beta subunit-like PLP-dependent enzymes"/>
    <property type="match status" value="1"/>
</dbReference>
<dbReference type="InterPro" id="IPR036052">
    <property type="entry name" value="TrpB-like_PALP_sf"/>
</dbReference>
<gene>
    <name evidence="12" type="primary">cysM</name>
    <name evidence="12" type="ORF">TOI97_03290</name>
</gene>
<dbReference type="Pfam" id="PF00291">
    <property type="entry name" value="PALP"/>
    <property type="match status" value="1"/>
</dbReference>
<evidence type="ECO:0000256" key="7">
    <source>
        <dbReference type="ARBA" id="ARBA00022898"/>
    </source>
</evidence>
<comment type="caution">
    <text evidence="12">The sequence shown here is derived from an EMBL/GenBank/DDBJ whole genome shotgun (WGS) entry which is preliminary data.</text>
</comment>
<dbReference type="EC" id="2.5.1.47" evidence="4 10"/>
<dbReference type="PROSITE" id="PS00901">
    <property type="entry name" value="CYS_SYNTHASE"/>
    <property type="match status" value="1"/>
</dbReference>
<name>A0ABU5GNN5_9GAMM</name>
<dbReference type="GO" id="GO:0004124">
    <property type="term" value="F:cysteine synthase activity"/>
    <property type="evidence" value="ECO:0007669"/>
    <property type="project" value="UniProtKB-EC"/>
</dbReference>
<evidence type="ECO:0000256" key="9">
    <source>
        <dbReference type="ARBA" id="ARBA00047931"/>
    </source>
</evidence>
<evidence type="ECO:0000256" key="2">
    <source>
        <dbReference type="ARBA" id="ARBA00004962"/>
    </source>
</evidence>
<dbReference type="EMBL" id="JAXIVU010000003">
    <property type="protein sequence ID" value="MDY7218604.1"/>
    <property type="molecule type" value="Genomic_DNA"/>
</dbReference>
<sequence>MTVHYPTLADCIGNTPLIRLQRLGGETTNTLLVKLEGNNPAGSVKDRPALSMIERAERSGRIQPGDALIEATSGNTGIALAMAAAIKGYRMLLIMPDNSTAERKAAMTAYGAELILVDSMETARDLALEMQDLGKGIVLDQFSNQDNPVAHYNSTGPEIWQQTQGQITHFISSMGTTGTIMGVSRYLKEQNPKIQVIGLQPTDGATIPGIRRWPEAYLPSIFEASRVDQVIDMGQEDAEDCMRRLAREEGIFCGVSSGGAVAAMLEVSKTVENSVLVAIICDRGDRYLSSGVFALESV</sequence>
<comment type="catalytic activity">
    <reaction evidence="9 10">
        <text>O-acetyl-L-serine + hydrogen sulfide = L-cysteine + acetate</text>
        <dbReference type="Rhea" id="RHEA:14829"/>
        <dbReference type="ChEBI" id="CHEBI:29919"/>
        <dbReference type="ChEBI" id="CHEBI:30089"/>
        <dbReference type="ChEBI" id="CHEBI:35235"/>
        <dbReference type="ChEBI" id="CHEBI:58340"/>
        <dbReference type="EC" id="2.5.1.47"/>
    </reaction>
</comment>
<keyword evidence="6 10" id="KW-0808">Transferase</keyword>
<evidence type="ECO:0000313" key="13">
    <source>
        <dbReference type="Proteomes" id="UP001294570"/>
    </source>
</evidence>
<protein>
    <recommendedName>
        <fullName evidence="4 10">Cysteine synthase</fullName>
        <ecNumber evidence="4 10">2.5.1.47</ecNumber>
    </recommendedName>
</protein>
<organism evidence="12 13">
    <name type="scientific">Denitrificimonas halotolerans</name>
    <dbReference type="NCBI Taxonomy" id="3098930"/>
    <lineage>
        <taxon>Bacteria</taxon>
        <taxon>Pseudomonadati</taxon>
        <taxon>Pseudomonadota</taxon>
        <taxon>Gammaproteobacteria</taxon>
        <taxon>Pseudomonadales</taxon>
        <taxon>Pseudomonadaceae</taxon>
        <taxon>Denitrificimonas</taxon>
    </lineage>
</organism>
<dbReference type="Proteomes" id="UP001294570">
    <property type="component" value="Unassembled WGS sequence"/>
</dbReference>
<evidence type="ECO:0000256" key="3">
    <source>
        <dbReference type="ARBA" id="ARBA00007103"/>
    </source>
</evidence>
<evidence type="ECO:0000256" key="10">
    <source>
        <dbReference type="RuleBase" id="RU003985"/>
    </source>
</evidence>
<evidence type="ECO:0000256" key="1">
    <source>
        <dbReference type="ARBA" id="ARBA00001933"/>
    </source>
</evidence>
<keyword evidence="5 10" id="KW-0028">Amino-acid biosynthesis</keyword>
<evidence type="ECO:0000313" key="12">
    <source>
        <dbReference type="EMBL" id="MDY7218604.1"/>
    </source>
</evidence>
<keyword evidence="13" id="KW-1185">Reference proteome</keyword>
<dbReference type="NCBIfam" id="NF008735">
    <property type="entry name" value="PRK11761.1"/>
    <property type="match status" value="1"/>
</dbReference>
<proteinExistence type="inferred from homology"/>
<comment type="cofactor">
    <cofactor evidence="1 10">
        <name>pyridoxal 5'-phosphate</name>
        <dbReference type="ChEBI" id="CHEBI:597326"/>
    </cofactor>
</comment>
<evidence type="ECO:0000256" key="8">
    <source>
        <dbReference type="ARBA" id="ARBA00023192"/>
    </source>
</evidence>
<dbReference type="NCBIfam" id="TIGR01138">
    <property type="entry name" value="cysM"/>
    <property type="match status" value="1"/>
</dbReference>
<dbReference type="InterPro" id="IPR050214">
    <property type="entry name" value="Cys_Synth/Cystath_Beta-Synth"/>
</dbReference>
<evidence type="ECO:0000259" key="11">
    <source>
        <dbReference type="Pfam" id="PF00291"/>
    </source>
</evidence>
<dbReference type="RefSeq" id="WP_321552703.1">
    <property type="nucleotide sequence ID" value="NZ_JAXIVU010000003.1"/>
</dbReference>
<evidence type="ECO:0000256" key="5">
    <source>
        <dbReference type="ARBA" id="ARBA00022605"/>
    </source>
</evidence>
<dbReference type="Gene3D" id="3.40.50.1100">
    <property type="match status" value="2"/>
</dbReference>
<keyword evidence="7 10" id="KW-0663">Pyridoxal phosphate</keyword>
<keyword evidence="8 10" id="KW-0198">Cysteine biosynthesis</keyword>